<dbReference type="InterPro" id="IPR036388">
    <property type="entry name" value="WH-like_DNA-bd_sf"/>
</dbReference>
<keyword evidence="2" id="KW-0238">DNA-binding</keyword>
<dbReference type="EMBL" id="CP036274">
    <property type="protein sequence ID" value="QDU29760.1"/>
    <property type="molecule type" value="Genomic_DNA"/>
</dbReference>
<dbReference type="InterPro" id="IPR046335">
    <property type="entry name" value="LacI/GalR-like_sensor"/>
</dbReference>
<organism evidence="5 6">
    <name type="scientific">Anatilimnocola aggregata</name>
    <dbReference type="NCBI Taxonomy" id="2528021"/>
    <lineage>
        <taxon>Bacteria</taxon>
        <taxon>Pseudomonadati</taxon>
        <taxon>Planctomycetota</taxon>
        <taxon>Planctomycetia</taxon>
        <taxon>Pirellulales</taxon>
        <taxon>Pirellulaceae</taxon>
        <taxon>Anatilimnocola</taxon>
    </lineage>
</organism>
<keyword evidence="3" id="KW-0804">Transcription</keyword>
<dbReference type="InterPro" id="IPR028082">
    <property type="entry name" value="Peripla_BP_I"/>
</dbReference>
<dbReference type="OrthoDB" id="269117at2"/>
<evidence type="ECO:0000313" key="6">
    <source>
        <dbReference type="Proteomes" id="UP000315017"/>
    </source>
</evidence>
<reference evidence="5 6" key="1">
    <citation type="submission" date="2019-02" db="EMBL/GenBank/DDBJ databases">
        <title>Deep-cultivation of Planctomycetes and their phenomic and genomic characterization uncovers novel biology.</title>
        <authorList>
            <person name="Wiegand S."/>
            <person name="Jogler M."/>
            <person name="Boedeker C."/>
            <person name="Pinto D."/>
            <person name="Vollmers J."/>
            <person name="Rivas-Marin E."/>
            <person name="Kohn T."/>
            <person name="Peeters S.H."/>
            <person name="Heuer A."/>
            <person name="Rast P."/>
            <person name="Oberbeckmann S."/>
            <person name="Bunk B."/>
            <person name="Jeske O."/>
            <person name="Meyerdierks A."/>
            <person name="Storesund J.E."/>
            <person name="Kallscheuer N."/>
            <person name="Luecker S."/>
            <person name="Lage O.M."/>
            <person name="Pohl T."/>
            <person name="Merkel B.J."/>
            <person name="Hornburger P."/>
            <person name="Mueller R.-W."/>
            <person name="Bruemmer F."/>
            <person name="Labrenz M."/>
            <person name="Spormann A.M."/>
            <person name="Op den Camp H."/>
            <person name="Overmann J."/>
            <person name="Amann R."/>
            <person name="Jetten M.S.M."/>
            <person name="Mascher T."/>
            <person name="Medema M.H."/>
            <person name="Devos D.P."/>
            <person name="Kaster A.-K."/>
            <person name="Ovreas L."/>
            <person name="Rohde M."/>
            <person name="Galperin M.Y."/>
            <person name="Jogler C."/>
        </authorList>
    </citation>
    <scope>NUCLEOTIDE SEQUENCE [LARGE SCALE GENOMIC DNA]</scope>
    <source>
        <strain evidence="5 6">ETA_A8</strain>
    </source>
</reference>
<dbReference type="KEGG" id="aagg:ETAA8_48750"/>
<dbReference type="PANTHER" id="PTHR30146">
    <property type="entry name" value="LACI-RELATED TRANSCRIPTIONAL REPRESSOR"/>
    <property type="match status" value="1"/>
</dbReference>
<evidence type="ECO:0000259" key="4">
    <source>
        <dbReference type="Pfam" id="PF13377"/>
    </source>
</evidence>
<dbReference type="CDD" id="cd06267">
    <property type="entry name" value="PBP1_LacI_sugar_binding-like"/>
    <property type="match status" value="1"/>
</dbReference>
<dbReference type="PANTHER" id="PTHR30146:SF109">
    <property type="entry name" value="HTH-TYPE TRANSCRIPTIONAL REGULATOR GALS"/>
    <property type="match status" value="1"/>
</dbReference>
<proteinExistence type="predicted"/>
<keyword evidence="1" id="KW-0805">Transcription regulation</keyword>
<evidence type="ECO:0000256" key="2">
    <source>
        <dbReference type="ARBA" id="ARBA00023125"/>
    </source>
</evidence>
<keyword evidence="6" id="KW-1185">Reference proteome</keyword>
<gene>
    <name evidence="5" type="primary">degA</name>
    <name evidence="5" type="ORF">ETAA8_48750</name>
</gene>
<dbReference type="Proteomes" id="UP000315017">
    <property type="component" value="Chromosome"/>
</dbReference>
<evidence type="ECO:0000256" key="1">
    <source>
        <dbReference type="ARBA" id="ARBA00023015"/>
    </source>
</evidence>
<accession>A0A517YHP6</accession>
<dbReference type="Gene3D" id="3.40.50.2300">
    <property type="match status" value="2"/>
</dbReference>
<name>A0A517YHP6_9BACT</name>
<sequence>MTAEISPRYVQIADQLHARAKSRDVGSPLSVRKVASEFGVSSVTATRALQLFRVRLVDQAVSVREAQDNSAAKLERWAVCLHVSPGPHQHAAAQLTADGFRSLTAEGGLSFDFDSLRPGEQPDAKRIKAGIATTVASGAKGIFFLPSRVSHDSMLADELLLQSAAAAGLPVVLLERNLRGNDRPLARDLVSFHDFEGGRLLTRHLQEQGRRRIAFLTGSPTSSHLERLAGYLSALHSSGAQEPLVVEQSATGNPGAVYTELANRLIEWQADGVICYHEYAAVGIIMELLRRGRAVPADTAVAAFYNLGLGESYSIGITAYSYPAKTVAARALDIMRWRLKAPDAPPLKVVVPGELIVRNSSCSSPVAER</sequence>
<protein>
    <submittedName>
        <fullName evidence="5">HTH-type transcriptional regulator DegA</fullName>
    </submittedName>
</protein>
<dbReference type="SUPFAM" id="SSF53822">
    <property type="entry name" value="Periplasmic binding protein-like I"/>
    <property type="match status" value="1"/>
</dbReference>
<feature type="domain" description="Transcriptional regulator LacI/GalR-like sensor" evidence="4">
    <location>
        <begin position="203"/>
        <end position="361"/>
    </location>
</feature>
<dbReference type="GO" id="GO:0003700">
    <property type="term" value="F:DNA-binding transcription factor activity"/>
    <property type="evidence" value="ECO:0007669"/>
    <property type="project" value="TreeGrafter"/>
</dbReference>
<dbReference type="Pfam" id="PF13377">
    <property type="entry name" value="Peripla_BP_3"/>
    <property type="match status" value="1"/>
</dbReference>
<dbReference type="GO" id="GO:0000976">
    <property type="term" value="F:transcription cis-regulatory region binding"/>
    <property type="evidence" value="ECO:0007669"/>
    <property type="project" value="TreeGrafter"/>
</dbReference>
<dbReference type="RefSeq" id="WP_145094082.1">
    <property type="nucleotide sequence ID" value="NZ_CP036274.1"/>
</dbReference>
<dbReference type="Gene3D" id="1.10.10.10">
    <property type="entry name" value="Winged helix-like DNA-binding domain superfamily/Winged helix DNA-binding domain"/>
    <property type="match status" value="1"/>
</dbReference>
<dbReference type="AlphaFoldDB" id="A0A517YHP6"/>
<evidence type="ECO:0000256" key="3">
    <source>
        <dbReference type="ARBA" id="ARBA00023163"/>
    </source>
</evidence>
<evidence type="ECO:0000313" key="5">
    <source>
        <dbReference type="EMBL" id="QDU29760.1"/>
    </source>
</evidence>